<reference evidence="1 2" key="2">
    <citation type="submission" date="2018-05" db="EMBL/GenBank/DDBJ databases">
        <authorList>
            <person name="Lanie J.A."/>
            <person name="Ng W.-L."/>
            <person name="Kazmierczak K.M."/>
            <person name="Andrzejewski T.M."/>
            <person name="Davidsen T.M."/>
            <person name="Wayne K.J."/>
            <person name="Tettelin H."/>
            <person name="Glass J.I."/>
            <person name="Rusch D."/>
            <person name="Podicherti R."/>
            <person name="Tsui H.-C.T."/>
            <person name="Winkler M.E."/>
        </authorList>
    </citation>
    <scope>NUCLEOTIDE SEQUENCE [LARGE SCALE GENOMIC DNA]</scope>
    <source>
        <strain evidence="1 2">C305</strain>
    </source>
</reference>
<dbReference type="RefSeq" id="WP_109359351.1">
    <property type="nucleotide sequence ID" value="NZ_QFRJ01000005.1"/>
</dbReference>
<keyword evidence="2" id="KW-1185">Reference proteome</keyword>
<gene>
    <name evidence="1" type="ORF">DIT68_08405</name>
</gene>
<evidence type="ECO:0000313" key="1">
    <source>
        <dbReference type="EMBL" id="PWH85646.1"/>
    </source>
</evidence>
<dbReference type="GO" id="GO:0003677">
    <property type="term" value="F:DNA binding"/>
    <property type="evidence" value="ECO:0007669"/>
    <property type="project" value="InterPro"/>
</dbReference>
<dbReference type="Proteomes" id="UP000245370">
    <property type="component" value="Unassembled WGS sequence"/>
</dbReference>
<dbReference type="SUPFAM" id="SSF47413">
    <property type="entry name" value="lambda repressor-like DNA-binding domains"/>
    <property type="match status" value="1"/>
</dbReference>
<name>A0A2U2XCX3_9FLAO</name>
<dbReference type="CDD" id="cd00093">
    <property type="entry name" value="HTH_XRE"/>
    <property type="match status" value="1"/>
</dbReference>
<reference evidence="1 2" key="1">
    <citation type="submission" date="2018-05" db="EMBL/GenBank/DDBJ databases">
        <title>Brumimicrobium oceani sp. nov., isolated from coastal sediment.</title>
        <authorList>
            <person name="Kou Y."/>
        </authorList>
    </citation>
    <scope>NUCLEOTIDE SEQUENCE [LARGE SCALE GENOMIC DNA]</scope>
    <source>
        <strain evidence="1 2">C305</strain>
    </source>
</reference>
<dbReference type="InterPro" id="IPR001387">
    <property type="entry name" value="Cro/C1-type_HTH"/>
</dbReference>
<dbReference type="EMBL" id="QFRJ01000005">
    <property type="protein sequence ID" value="PWH85646.1"/>
    <property type="molecule type" value="Genomic_DNA"/>
</dbReference>
<dbReference type="NCBIfam" id="TIGR02684">
    <property type="entry name" value="dnstrm_HI1420"/>
    <property type="match status" value="1"/>
</dbReference>
<dbReference type="InterPro" id="IPR010982">
    <property type="entry name" value="Lambda_DNA-bd_dom_sf"/>
</dbReference>
<dbReference type="InterPro" id="IPR014057">
    <property type="entry name" value="HI1420"/>
</dbReference>
<dbReference type="PANTHER" id="PTHR40275">
    <property type="entry name" value="SSL7038 PROTEIN"/>
    <property type="match status" value="1"/>
</dbReference>
<organism evidence="1 2">
    <name type="scientific">Brumimicrobium oceani</name>
    <dbReference type="NCBI Taxonomy" id="2100725"/>
    <lineage>
        <taxon>Bacteria</taxon>
        <taxon>Pseudomonadati</taxon>
        <taxon>Bacteroidota</taxon>
        <taxon>Flavobacteriia</taxon>
        <taxon>Flavobacteriales</taxon>
        <taxon>Crocinitomicaceae</taxon>
        <taxon>Brumimicrobium</taxon>
    </lineage>
</organism>
<protein>
    <submittedName>
        <fullName evidence="1">Putative addiction module antidote protein</fullName>
    </submittedName>
</protein>
<accession>A0A2U2XCX3</accession>
<comment type="caution">
    <text evidence="1">The sequence shown here is derived from an EMBL/GenBank/DDBJ whole genome shotgun (WGS) entry which is preliminary data.</text>
</comment>
<sequence>METSKFEIADYLDSKEMIVEYLNTVLENGDNADLINAIGHTAKAIGMTKIAEETGLSRTSLYKALSDGAKPQFSTIMKVLKAIGGQIQVNPISTPKGNAPQDSL</sequence>
<dbReference type="PANTHER" id="PTHR40275:SF1">
    <property type="entry name" value="SSL7038 PROTEIN"/>
    <property type="match status" value="1"/>
</dbReference>
<proteinExistence type="predicted"/>
<dbReference type="AlphaFoldDB" id="A0A2U2XCX3"/>
<dbReference type="Pfam" id="PF21716">
    <property type="entry name" value="dnstrm_HI1420"/>
    <property type="match status" value="1"/>
</dbReference>
<evidence type="ECO:0000313" key="2">
    <source>
        <dbReference type="Proteomes" id="UP000245370"/>
    </source>
</evidence>
<dbReference type="OrthoDB" id="9798416at2"/>